<name>A0A6A6H415_VIRVR</name>
<keyword evidence="3" id="KW-1185">Reference proteome</keyword>
<dbReference type="Proteomes" id="UP000800092">
    <property type="component" value="Unassembled WGS sequence"/>
</dbReference>
<evidence type="ECO:0000256" key="1">
    <source>
        <dbReference type="SAM" id="MobiDB-lite"/>
    </source>
</evidence>
<dbReference type="AlphaFoldDB" id="A0A6A6H415"/>
<reference evidence="2" key="1">
    <citation type="journal article" date="2020" name="Stud. Mycol.">
        <title>101 Dothideomycetes genomes: a test case for predicting lifestyles and emergence of pathogens.</title>
        <authorList>
            <person name="Haridas S."/>
            <person name="Albert R."/>
            <person name="Binder M."/>
            <person name="Bloem J."/>
            <person name="Labutti K."/>
            <person name="Salamov A."/>
            <person name="Andreopoulos B."/>
            <person name="Baker S."/>
            <person name="Barry K."/>
            <person name="Bills G."/>
            <person name="Bluhm B."/>
            <person name="Cannon C."/>
            <person name="Castanera R."/>
            <person name="Culley D."/>
            <person name="Daum C."/>
            <person name="Ezra D."/>
            <person name="Gonzalez J."/>
            <person name="Henrissat B."/>
            <person name="Kuo A."/>
            <person name="Liang C."/>
            <person name="Lipzen A."/>
            <person name="Lutzoni F."/>
            <person name="Magnuson J."/>
            <person name="Mondo S."/>
            <person name="Nolan M."/>
            <person name="Ohm R."/>
            <person name="Pangilinan J."/>
            <person name="Park H.-J."/>
            <person name="Ramirez L."/>
            <person name="Alfaro M."/>
            <person name="Sun H."/>
            <person name="Tritt A."/>
            <person name="Yoshinaga Y."/>
            <person name="Zwiers L.-H."/>
            <person name="Turgeon B."/>
            <person name="Goodwin S."/>
            <person name="Spatafora J."/>
            <person name="Crous P."/>
            <person name="Grigoriev I."/>
        </authorList>
    </citation>
    <scope>NUCLEOTIDE SEQUENCE</scope>
    <source>
        <strain evidence="2">Tuck. ex Michener</strain>
    </source>
</reference>
<feature type="compositionally biased region" description="Low complexity" evidence="1">
    <location>
        <begin position="57"/>
        <end position="71"/>
    </location>
</feature>
<dbReference type="EMBL" id="ML991814">
    <property type="protein sequence ID" value="KAF2232558.1"/>
    <property type="molecule type" value="Genomic_DNA"/>
</dbReference>
<protein>
    <submittedName>
        <fullName evidence="2">Uncharacterized protein</fullName>
    </submittedName>
</protein>
<organism evidence="2 3">
    <name type="scientific">Viridothelium virens</name>
    <name type="common">Speckled blister lichen</name>
    <name type="synonym">Trypethelium virens</name>
    <dbReference type="NCBI Taxonomy" id="1048519"/>
    <lineage>
        <taxon>Eukaryota</taxon>
        <taxon>Fungi</taxon>
        <taxon>Dikarya</taxon>
        <taxon>Ascomycota</taxon>
        <taxon>Pezizomycotina</taxon>
        <taxon>Dothideomycetes</taxon>
        <taxon>Dothideomycetes incertae sedis</taxon>
        <taxon>Trypetheliales</taxon>
        <taxon>Trypetheliaceae</taxon>
        <taxon>Viridothelium</taxon>
    </lineage>
</organism>
<gene>
    <name evidence="2" type="ORF">EV356DRAFT_534487</name>
</gene>
<evidence type="ECO:0000313" key="2">
    <source>
        <dbReference type="EMBL" id="KAF2232558.1"/>
    </source>
</evidence>
<proteinExistence type="predicted"/>
<feature type="region of interest" description="Disordered" evidence="1">
    <location>
        <begin position="1"/>
        <end position="29"/>
    </location>
</feature>
<feature type="region of interest" description="Disordered" evidence="1">
    <location>
        <begin position="154"/>
        <end position="181"/>
    </location>
</feature>
<feature type="region of interest" description="Disordered" evidence="1">
    <location>
        <begin position="54"/>
        <end position="75"/>
    </location>
</feature>
<sequence>MAGASNSSPLSLSTTSGHQERFSKSKLLTKPIKIPARRPALLGLREKFRSLSNVPIPEYSRPPSTSEPTPTISLKRPSLDRRHACCSDVDLIAKEEADMSSSHDLSPRKLAQSVTARRAVRLHSSGLRPDRFSRPWWTHERSPLGLICVNASNLDSDSSSSEDEDDDSSVGTSTDAFLDDEEMAEMVEAYKEWLGDEEGHWYSEDSMSP</sequence>
<accession>A0A6A6H415</accession>
<feature type="compositionally biased region" description="Low complexity" evidence="1">
    <location>
        <begin position="1"/>
        <end position="16"/>
    </location>
</feature>
<evidence type="ECO:0000313" key="3">
    <source>
        <dbReference type="Proteomes" id="UP000800092"/>
    </source>
</evidence>